<name>C6HY78_9BACT</name>
<organism evidence="1 2">
    <name type="scientific">Leptospirillum ferrodiazotrophum</name>
    <dbReference type="NCBI Taxonomy" id="412449"/>
    <lineage>
        <taxon>Bacteria</taxon>
        <taxon>Pseudomonadati</taxon>
        <taxon>Nitrospirota</taxon>
        <taxon>Nitrospiria</taxon>
        <taxon>Nitrospirales</taxon>
        <taxon>Nitrospiraceae</taxon>
        <taxon>Leptospirillum</taxon>
    </lineage>
</organism>
<dbReference type="AlphaFoldDB" id="C6HY78"/>
<accession>C6HY78</accession>
<proteinExistence type="predicted"/>
<evidence type="ECO:0008006" key="3">
    <source>
        <dbReference type="Google" id="ProtNLM"/>
    </source>
</evidence>
<evidence type="ECO:0000313" key="2">
    <source>
        <dbReference type="Proteomes" id="UP000009374"/>
    </source>
</evidence>
<protein>
    <recommendedName>
        <fullName evidence="3">Lipoprotein</fullName>
    </recommendedName>
</protein>
<reference evidence="1 2" key="1">
    <citation type="journal article" date="2009" name="Appl. Environ. Microbiol.">
        <title>Community genomic and proteomic analyses of chemoautotrophic iron-oxidizing "Leptospirillum rubarum" (Group II) and "Leptospirillum ferrodiazotrophum" (Group III) bacteria in acid mine drainage biofilms.</title>
        <authorList>
            <person name="Goltsman D.S."/>
            <person name="Denef V.J."/>
            <person name="Singer S.W."/>
            <person name="VerBerkmoes N.C."/>
            <person name="Lefsrud M."/>
            <person name="Mueller R.S."/>
            <person name="Dick G.J."/>
            <person name="Sun C.L."/>
            <person name="Wheeler K.E."/>
            <person name="Zemla A."/>
            <person name="Baker B.J."/>
            <person name="Hauser L."/>
            <person name="Land M."/>
            <person name="Shah M.B."/>
            <person name="Thelen M.P."/>
            <person name="Hettich R.L."/>
            <person name="Banfield J.F."/>
        </authorList>
    </citation>
    <scope>NUCLEOTIDE SEQUENCE [LARGE SCALE GENOMIC DNA]</scope>
</reference>
<gene>
    <name evidence="1" type="ORF">UBAL3_94170036</name>
</gene>
<evidence type="ECO:0000313" key="1">
    <source>
        <dbReference type="EMBL" id="EES52429.1"/>
    </source>
</evidence>
<dbReference type="EMBL" id="GG693877">
    <property type="protein sequence ID" value="EES52429.1"/>
    <property type="molecule type" value="Genomic_DNA"/>
</dbReference>
<dbReference type="Proteomes" id="UP000009374">
    <property type="component" value="Unassembled WGS sequence"/>
</dbReference>
<sequence length="226" mass="23985">MTPMPPMLLGDFLKKRLHKTIPAGILSLAAIAGLFFFPGCASYGPAPPVVVSAPTAEGAATDHAAGSLPIVVIPTRTPSGMADVGTLFHQDGTYSQLVPQNPVGPALDTILIQTLSGGGFAPTLAQGAIPRNAPTLSLSIETFEDRVRQSLVEAKQTVRIAYTATLVLHEGRTTRTITRKIERHFSPKPSVSFDPEKLPALMGDLFAKSIRKDLLPTLKTKTGAMH</sequence>
<keyword evidence="2" id="KW-1185">Reference proteome</keyword>